<reference evidence="4" key="1">
    <citation type="journal article" date="2015" name="Genome Announc.">
        <title>Complete Genome Sequence of Herbaspirillum hiltneri N3 (DSM 17495), Isolated from Surface-Sterilized Wheat Roots.</title>
        <authorList>
            <person name="Guizelini D."/>
            <person name="Saizaki P.M."/>
            <person name="Coimbra N.A."/>
            <person name="Weiss V.A."/>
            <person name="Faoro H."/>
            <person name="Sfeir M.Z."/>
            <person name="Baura V.A."/>
            <person name="Monteiro R.A."/>
            <person name="Chubatsu L.S."/>
            <person name="Souza E.M."/>
            <person name="Cruz L.M."/>
            <person name="Pedrosa F.O."/>
            <person name="Raittz R.T."/>
            <person name="Marchaukoski J.N."/>
            <person name="Steffens M.B."/>
        </authorList>
    </citation>
    <scope>NUCLEOTIDE SEQUENCE [LARGE SCALE GENOMIC DNA]</scope>
    <source>
        <strain evidence="4">N3</strain>
    </source>
</reference>
<evidence type="ECO:0000256" key="1">
    <source>
        <dbReference type="ARBA" id="ARBA00022729"/>
    </source>
</evidence>
<evidence type="ECO:0000313" key="4">
    <source>
        <dbReference type="Proteomes" id="UP000063429"/>
    </source>
</evidence>
<gene>
    <name evidence="3" type="ORF">F506_14660</name>
</gene>
<keyword evidence="1 2" id="KW-0732">Signal</keyword>
<dbReference type="RefSeq" id="WP_053198584.1">
    <property type="nucleotide sequence ID" value="NZ_CP011409.1"/>
</dbReference>
<dbReference type="EMBL" id="CP011409">
    <property type="protein sequence ID" value="AKZ63741.1"/>
    <property type="molecule type" value="Genomic_DNA"/>
</dbReference>
<dbReference type="Pfam" id="PF04076">
    <property type="entry name" value="BOF"/>
    <property type="match status" value="1"/>
</dbReference>
<evidence type="ECO:0008006" key="5">
    <source>
        <dbReference type="Google" id="ProtNLM"/>
    </source>
</evidence>
<dbReference type="NCBIfam" id="NF033674">
    <property type="entry name" value="stress_OB_fold"/>
    <property type="match status" value="1"/>
</dbReference>
<feature type="signal peptide" evidence="2">
    <location>
        <begin position="1"/>
        <end position="26"/>
    </location>
</feature>
<evidence type="ECO:0000256" key="2">
    <source>
        <dbReference type="SAM" id="SignalP"/>
    </source>
</evidence>
<protein>
    <recommendedName>
        <fullName evidence="5">OB fold (BOF) protein</fullName>
    </recommendedName>
</protein>
<dbReference type="PANTHER" id="PTHR36571">
    <property type="entry name" value="PROTEIN YGIW"/>
    <property type="match status" value="1"/>
</dbReference>
<sequence length="120" mass="13030">MKKSTRALACWALVTIAATSAIPVFAQYTGPSHKPAIQTVASAAKSADDTPVVLVGTIIAKLRDEHYTFQDGSGKIEIEIDDKHFPSTPINETTKVRIHGKVDKHFGKDATIDVKKVEPF</sequence>
<dbReference type="PANTHER" id="PTHR36571:SF1">
    <property type="entry name" value="PROTEIN YGIW"/>
    <property type="match status" value="1"/>
</dbReference>
<name>A0ABN4I2A1_9BURK</name>
<keyword evidence="4" id="KW-1185">Reference proteome</keyword>
<evidence type="ECO:0000313" key="3">
    <source>
        <dbReference type="EMBL" id="AKZ63741.1"/>
    </source>
</evidence>
<feature type="chain" id="PRO_5045825433" description="OB fold (BOF) protein" evidence="2">
    <location>
        <begin position="27"/>
        <end position="120"/>
    </location>
</feature>
<dbReference type="Gene3D" id="2.40.50.200">
    <property type="entry name" value="Bacterial OB-fold"/>
    <property type="match status" value="1"/>
</dbReference>
<dbReference type="SUPFAM" id="SSF101756">
    <property type="entry name" value="Hypothetical protein YgiW"/>
    <property type="match status" value="1"/>
</dbReference>
<organism evidence="3 4">
    <name type="scientific">Herbaspirillum hiltneri N3</name>
    <dbReference type="NCBI Taxonomy" id="1262470"/>
    <lineage>
        <taxon>Bacteria</taxon>
        <taxon>Pseudomonadati</taxon>
        <taxon>Pseudomonadota</taxon>
        <taxon>Betaproteobacteria</taxon>
        <taxon>Burkholderiales</taxon>
        <taxon>Oxalobacteraceae</taxon>
        <taxon>Herbaspirillum</taxon>
    </lineage>
</organism>
<dbReference type="InterPro" id="IPR036700">
    <property type="entry name" value="BOBF_sf"/>
</dbReference>
<accession>A0ABN4I2A1</accession>
<dbReference type="InterPro" id="IPR005220">
    <property type="entry name" value="CarO-like"/>
</dbReference>
<dbReference type="Proteomes" id="UP000063429">
    <property type="component" value="Chromosome"/>
</dbReference>
<proteinExistence type="predicted"/>